<feature type="active site" description="Proton acceptor" evidence="5">
    <location>
        <position position="62"/>
    </location>
</feature>
<keyword evidence="7 8" id="KW-0413">Isomerase</keyword>
<sequence>MKVTPLAIPEVLLIEPSRFGDARGFFSEVWKKSALSAAGLAVEFVQDNHSFSRDVGVLRGLHFQRPPHAQGKLVRVVRGRILDVVVDIREGSPTYGQHVTAEISAANWRQIWVPRGFAHGLITLEPDTEVLYKVDGEYNAEADGGIAWNDPALGIEWPLPVESPTLSAKDANAPRLAEAGVIFPRGSW</sequence>
<gene>
    <name evidence="8" type="ORF">GGQ83_003982</name>
</gene>
<accession>A0A840AK52</accession>
<dbReference type="GO" id="GO:0019305">
    <property type="term" value="P:dTDP-rhamnose biosynthetic process"/>
    <property type="evidence" value="ECO:0007669"/>
    <property type="project" value="UniProtKB-UniRule"/>
</dbReference>
<dbReference type="PANTHER" id="PTHR21047">
    <property type="entry name" value="DTDP-6-DEOXY-D-GLUCOSE-3,5 EPIMERASE"/>
    <property type="match status" value="1"/>
</dbReference>
<feature type="site" description="Participates in a stacking interaction with the thymidine ring of dTDP-4-oxo-6-deoxyglucose" evidence="6">
    <location>
        <position position="138"/>
    </location>
</feature>
<organism evidence="8 9">
    <name type="scientific">Roseococcus suduntuyensis</name>
    <dbReference type="NCBI Taxonomy" id="455361"/>
    <lineage>
        <taxon>Bacteria</taxon>
        <taxon>Pseudomonadati</taxon>
        <taxon>Pseudomonadota</taxon>
        <taxon>Alphaproteobacteria</taxon>
        <taxon>Acetobacterales</taxon>
        <taxon>Roseomonadaceae</taxon>
        <taxon>Roseococcus</taxon>
    </lineage>
</organism>
<dbReference type="UniPathway" id="UPA00124"/>
<evidence type="ECO:0000256" key="3">
    <source>
        <dbReference type="ARBA" id="ARBA00012098"/>
    </source>
</evidence>
<evidence type="ECO:0000256" key="2">
    <source>
        <dbReference type="ARBA" id="ARBA00001997"/>
    </source>
</evidence>
<dbReference type="CDD" id="cd00438">
    <property type="entry name" value="cupin_RmlC"/>
    <property type="match status" value="1"/>
</dbReference>
<name>A0A840AK52_9PROT</name>
<comment type="catalytic activity">
    <reaction evidence="1 7">
        <text>dTDP-4-dehydro-6-deoxy-alpha-D-glucose = dTDP-4-dehydro-beta-L-rhamnose</text>
        <dbReference type="Rhea" id="RHEA:16969"/>
        <dbReference type="ChEBI" id="CHEBI:57649"/>
        <dbReference type="ChEBI" id="CHEBI:62830"/>
        <dbReference type="EC" id="5.1.3.13"/>
    </reaction>
</comment>
<dbReference type="InterPro" id="IPR011051">
    <property type="entry name" value="RmlC_Cupin_sf"/>
</dbReference>
<dbReference type="Pfam" id="PF00908">
    <property type="entry name" value="dTDP_sugar_isom"/>
    <property type="match status" value="1"/>
</dbReference>
<comment type="caution">
    <text evidence="8">The sequence shown here is derived from an EMBL/GenBank/DDBJ whole genome shotgun (WGS) entry which is preliminary data.</text>
</comment>
<dbReference type="SUPFAM" id="SSF51182">
    <property type="entry name" value="RmlC-like cupins"/>
    <property type="match status" value="1"/>
</dbReference>
<evidence type="ECO:0000256" key="5">
    <source>
        <dbReference type="PIRSR" id="PIRSR600888-1"/>
    </source>
</evidence>
<dbReference type="EMBL" id="JACIDJ010000013">
    <property type="protein sequence ID" value="MBB3900504.1"/>
    <property type="molecule type" value="Genomic_DNA"/>
</dbReference>
<proteinExistence type="inferred from homology"/>
<reference evidence="8 9" key="1">
    <citation type="submission" date="2020-08" db="EMBL/GenBank/DDBJ databases">
        <title>Genomic Encyclopedia of Type Strains, Phase IV (KMG-IV): sequencing the most valuable type-strain genomes for metagenomic binning, comparative biology and taxonomic classification.</title>
        <authorList>
            <person name="Goeker M."/>
        </authorList>
    </citation>
    <scope>NUCLEOTIDE SEQUENCE [LARGE SCALE GENOMIC DNA]</scope>
    <source>
        <strain evidence="8 9">DSM 19979</strain>
    </source>
</reference>
<dbReference type="AlphaFoldDB" id="A0A840AK52"/>
<comment type="subunit">
    <text evidence="7">Homodimer.</text>
</comment>
<evidence type="ECO:0000256" key="6">
    <source>
        <dbReference type="PIRSR" id="PIRSR600888-3"/>
    </source>
</evidence>
<comment type="pathway">
    <text evidence="7">Carbohydrate biosynthesis; dTDP-L-rhamnose biosynthesis.</text>
</comment>
<evidence type="ECO:0000256" key="1">
    <source>
        <dbReference type="ARBA" id="ARBA00001298"/>
    </source>
</evidence>
<dbReference type="EC" id="5.1.3.13" evidence="3 7"/>
<evidence type="ECO:0000313" key="9">
    <source>
        <dbReference type="Proteomes" id="UP000553193"/>
    </source>
</evidence>
<dbReference type="InterPro" id="IPR000888">
    <property type="entry name" value="RmlC-like"/>
</dbReference>
<protein>
    <recommendedName>
        <fullName evidence="4 7">dTDP-4-dehydrorhamnose 3,5-epimerase</fullName>
        <ecNumber evidence="3 7">5.1.3.13</ecNumber>
    </recommendedName>
    <alternativeName>
        <fullName evidence="7">Thymidine diphospho-4-keto-rhamnose 3,5-epimerase</fullName>
    </alternativeName>
</protein>
<comment type="similarity">
    <text evidence="7">Belongs to the dTDP-4-dehydrorhamnose 3,5-epimerase family.</text>
</comment>
<dbReference type="GO" id="GO:0005829">
    <property type="term" value="C:cytosol"/>
    <property type="evidence" value="ECO:0007669"/>
    <property type="project" value="TreeGrafter"/>
</dbReference>
<keyword evidence="9" id="KW-1185">Reference proteome</keyword>
<dbReference type="Gene3D" id="2.60.120.10">
    <property type="entry name" value="Jelly Rolls"/>
    <property type="match status" value="1"/>
</dbReference>
<evidence type="ECO:0000313" key="8">
    <source>
        <dbReference type="EMBL" id="MBB3900504.1"/>
    </source>
</evidence>
<dbReference type="GO" id="GO:0000271">
    <property type="term" value="P:polysaccharide biosynthetic process"/>
    <property type="evidence" value="ECO:0007669"/>
    <property type="project" value="TreeGrafter"/>
</dbReference>
<dbReference type="Proteomes" id="UP000553193">
    <property type="component" value="Unassembled WGS sequence"/>
</dbReference>
<dbReference type="PANTHER" id="PTHR21047:SF2">
    <property type="entry name" value="THYMIDINE DIPHOSPHO-4-KETO-RHAMNOSE 3,5-EPIMERASE"/>
    <property type="match status" value="1"/>
</dbReference>
<dbReference type="GO" id="GO:0008830">
    <property type="term" value="F:dTDP-4-dehydrorhamnose 3,5-epimerase activity"/>
    <property type="evidence" value="ECO:0007669"/>
    <property type="project" value="UniProtKB-UniRule"/>
</dbReference>
<comment type="function">
    <text evidence="2 7">Catalyzes the epimerization of the C3' and C5'positions of dTDP-6-deoxy-D-xylo-4-hexulose, forming dTDP-6-deoxy-L-lyxo-4-hexulose.</text>
</comment>
<evidence type="ECO:0000256" key="7">
    <source>
        <dbReference type="RuleBase" id="RU364069"/>
    </source>
</evidence>
<dbReference type="InterPro" id="IPR014710">
    <property type="entry name" value="RmlC-like_jellyroll"/>
</dbReference>
<dbReference type="RefSeq" id="WP_184386734.1">
    <property type="nucleotide sequence ID" value="NZ_JACIDJ010000013.1"/>
</dbReference>
<evidence type="ECO:0000256" key="4">
    <source>
        <dbReference type="ARBA" id="ARBA00019595"/>
    </source>
</evidence>
<dbReference type="NCBIfam" id="TIGR01221">
    <property type="entry name" value="rmlC"/>
    <property type="match status" value="1"/>
</dbReference>
<feature type="active site" description="Proton donor" evidence="5">
    <location>
        <position position="132"/>
    </location>
</feature>